<dbReference type="Proteomes" id="UP000322667">
    <property type="component" value="Chromosome A08"/>
</dbReference>
<evidence type="ECO:0000313" key="1">
    <source>
        <dbReference type="EMBL" id="TYI14976.1"/>
    </source>
</evidence>
<name>A0A5D2PGD9_GOSTO</name>
<evidence type="ECO:0000313" key="2">
    <source>
        <dbReference type="Proteomes" id="UP000322667"/>
    </source>
</evidence>
<sequence length="151" mass="16485">MGFPPLPARPMRTALTYLFLFPFVLWHNNLENIPHLLLAFERRNDGRSVSRRHHGSFSPFPWSLSPFSNGGSPRSCFLISLAAGKALLRCWSVVAALTSDGLCLIVPDFIAPDLSCLVVNDVLGGSGSLSFESFHWVHGGVKASFLGFPTA</sequence>
<protein>
    <submittedName>
        <fullName evidence="1">Uncharacterized protein</fullName>
    </submittedName>
</protein>
<accession>A0A5D2PGD9</accession>
<dbReference type="AlphaFoldDB" id="A0A5D2PGD9"/>
<proteinExistence type="predicted"/>
<reference evidence="1 2" key="1">
    <citation type="submission" date="2019-07" db="EMBL/GenBank/DDBJ databases">
        <title>WGS assembly of Gossypium tomentosum.</title>
        <authorList>
            <person name="Chen Z.J."/>
            <person name="Sreedasyam A."/>
            <person name="Ando A."/>
            <person name="Song Q."/>
            <person name="De L."/>
            <person name="Hulse-Kemp A."/>
            <person name="Ding M."/>
            <person name="Ye W."/>
            <person name="Kirkbride R."/>
            <person name="Jenkins J."/>
            <person name="Plott C."/>
            <person name="Lovell J."/>
            <person name="Lin Y.-M."/>
            <person name="Vaughn R."/>
            <person name="Liu B."/>
            <person name="Li W."/>
            <person name="Simpson S."/>
            <person name="Scheffler B."/>
            <person name="Saski C."/>
            <person name="Grover C."/>
            <person name="Hu G."/>
            <person name="Conover J."/>
            <person name="Carlson J."/>
            <person name="Shu S."/>
            <person name="Boston L."/>
            <person name="Williams M."/>
            <person name="Peterson D."/>
            <person name="Mcgee K."/>
            <person name="Jones D."/>
            <person name="Wendel J."/>
            <person name="Stelly D."/>
            <person name="Grimwood J."/>
            <person name="Schmutz J."/>
        </authorList>
    </citation>
    <scope>NUCLEOTIDE SEQUENCE [LARGE SCALE GENOMIC DNA]</scope>
    <source>
        <strain evidence="1">7179.01</strain>
    </source>
</reference>
<organism evidence="1 2">
    <name type="scientific">Gossypium tomentosum</name>
    <name type="common">Hawaiian cotton</name>
    <name type="synonym">Gossypium sandvicense</name>
    <dbReference type="NCBI Taxonomy" id="34277"/>
    <lineage>
        <taxon>Eukaryota</taxon>
        <taxon>Viridiplantae</taxon>
        <taxon>Streptophyta</taxon>
        <taxon>Embryophyta</taxon>
        <taxon>Tracheophyta</taxon>
        <taxon>Spermatophyta</taxon>
        <taxon>Magnoliopsida</taxon>
        <taxon>eudicotyledons</taxon>
        <taxon>Gunneridae</taxon>
        <taxon>Pentapetalae</taxon>
        <taxon>rosids</taxon>
        <taxon>malvids</taxon>
        <taxon>Malvales</taxon>
        <taxon>Malvaceae</taxon>
        <taxon>Malvoideae</taxon>
        <taxon>Gossypium</taxon>
    </lineage>
</organism>
<keyword evidence="2" id="KW-1185">Reference proteome</keyword>
<gene>
    <name evidence="1" type="ORF">ES332_A08G156800v1</name>
</gene>
<dbReference type="EMBL" id="CM017617">
    <property type="protein sequence ID" value="TYI14976.1"/>
    <property type="molecule type" value="Genomic_DNA"/>
</dbReference>